<dbReference type="Gene3D" id="2.30.110.10">
    <property type="entry name" value="Electron Transport, Fmn-binding Protein, Chain A"/>
    <property type="match status" value="1"/>
</dbReference>
<dbReference type="InterPro" id="IPR011194">
    <property type="entry name" value="UPF0306"/>
</dbReference>
<name>A0ABU7QR07_AVIPA</name>
<accession>A0ABU7QR07</accession>
<protein>
    <recommendedName>
        <fullName evidence="3">Pyridoxamine 5'-phosphate oxidase putative domain-containing protein</fullName>
    </recommendedName>
</protein>
<dbReference type="PIRSF" id="PIRSF009554">
    <property type="entry name" value="UCP009554"/>
    <property type="match status" value="1"/>
</dbReference>
<dbReference type="EMBL" id="JAMDKS010000014">
    <property type="protein sequence ID" value="MEE6113029.1"/>
    <property type="molecule type" value="Genomic_DNA"/>
</dbReference>
<dbReference type="SUPFAM" id="SSF50475">
    <property type="entry name" value="FMN-binding split barrel"/>
    <property type="match status" value="1"/>
</dbReference>
<proteinExistence type="predicted"/>
<keyword evidence="2" id="KW-1185">Reference proteome</keyword>
<sequence>MIKNDVMKNLPHNIAQFLQQQTVMSIAVHSAQGFWAANCFYVLDDSNISLIFFSSLSTQHAQIMQQSDLVVGTIATQTDQVSEIEGVQFKGRAILLNENARQSALKSALKRYYERYPFARLMNTDLWQIELDEIKHTSNKFVFAQKTYWQRASAV</sequence>
<comment type="caution">
    <text evidence="1">The sequence shown here is derived from an EMBL/GenBank/DDBJ whole genome shotgun (WGS) entry which is preliminary data.</text>
</comment>
<reference evidence="1 2" key="1">
    <citation type="journal article" date="2022" name="Front. Microbiol.">
        <title>Commensal bacteria contribute to the growth of multidrug-resistant Avibacterium paragallinarum in chickens.</title>
        <authorList>
            <person name="Zhu J."/>
            <person name="Chen Y."/>
            <person name="Wu Y."/>
            <person name="Wang Y."/>
            <person name="Zhu K."/>
        </authorList>
    </citation>
    <scope>NUCLEOTIDE SEQUENCE [LARGE SCALE GENOMIC DNA]</scope>
    <source>
        <strain evidence="1 2">AV12</strain>
    </source>
</reference>
<dbReference type="InterPro" id="IPR012349">
    <property type="entry name" value="Split_barrel_FMN-bd"/>
</dbReference>
<dbReference type="RefSeq" id="WP_194751500.1">
    <property type="nucleotide sequence ID" value="NZ_JACEWB010000014.1"/>
</dbReference>
<organism evidence="1 2">
    <name type="scientific">Avibacterium paragallinarum</name>
    <name type="common">Haemophilus gallinarum</name>
    <dbReference type="NCBI Taxonomy" id="728"/>
    <lineage>
        <taxon>Bacteria</taxon>
        <taxon>Pseudomonadati</taxon>
        <taxon>Pseudomonadota</taxon>
        <taxon>Gammaproteobacteria</taxon>
        <taxon>Pasteurellales</taxon>
        <taxon>Pasteurellaceae</taxon>
        <taxon>Avibacterium</taxon>
    </lineage>
</organism>
<evidence type="ECO:0000313" key="2">
    <source>
        <dbReference type="Proteomes" id="UP001352533"/>
    </source>
</evidence>
<evidence type="ECO:0000313" key="1">
    <source>
        <dbReference type="EMBL" id="MEE6113029.1"/>
    </source>
</evidence>
<gene>
    <name evidence="1" type="ORF">M5S25_07450</name>
</gene>
<evidence type="ECO:0008006" key="3">
    <source>
        <dbReference type="Google" id="ProtNLM"/>
    </source>
</evidence>
<dbReference type="Proteomes" id="UP001352533">
    <property type="component" value="Unassembled WGS sequence"/>
</dbReference>